<evidence type="ECO:0000313" key="3">
    <source>
        <dbReference type="Proteomes" id="UP000321199"/>
    </source>
</evidence>
<dbReference type="Pfam" id="PF03090">
    <property type="entry name" value="Replicase"/>
    <property type="match status" value="1"/>
</dbReference>
<protein>
    <recommendedName>
        <fullName evidence="1">Primase C-terminal 1 domain-containing protein</fullName>
    </recommendedName>
</protein>
<dbReference type="RefSeq" id="WP_146913133.1">
    <property type="nucleotide sequence ID" value="NZ_CP042344.1"/>
</dbReference>
<dbReference type="InterPro" id="IPR014820">
    <property type="entry name" value="PriCT_1"/>
</dbReference>
<sequence length="263" mass="28733">MQLNPPAAWAWLVLDIDRLGGALAWERGSLPPPTYVAANRENGHAHIGYALASPVCTTQAARLLPLRYLASVSQAYIDAAGADGAFRGPLAKNPLHERWRVWEPAGMQVYELSYLAEFVKLLPLRPRPVGLGRNCDLFDSLRMWAYSAVRDFWRPTGEKAWRNACERRAASLNTFAEPLPLAEVRAIARSVAKYVWGKFTPAGFRAVQAARGKKGGVASARVRAAASEDKRASARLIRAAGMSVRAIAAELCAPKSSVARWIA</sequence>
<dbReference type="EMBL" id="CP042344">
    <property type="protein sequence ID" value="QEA13541.1"/>
    <property type="molecule type" value="Genomic_DNA"/>
</dbReference>
<gene>
    <name evidence="2" type="ORF">FOZ74_11125</name>
</gene>
<dbReference type="OrthoDB" id="5445431at2"/>
<name>A0A5B8RVK3_9BURK</name>
<evidence type="ECO:0000259" key="1">
    <source>
        <dbReference type="Pfam" id="PF08708"/>
    </source>
</evidence>
<proteinExistence type="predicted"/>
<dbReference type="AlphaFoldDB" id="A0A5B8RVK3"/>
<dbReference type="KEGG" id="cof:FOZ74_11125"/>
<keyword evidence="3" id="KW-1185">Reference proteome</keyword>
<dbReference type="Gene3D" id="1.10.340.50">
    <property type="match status" value="1"/>
</dbReference>
<reference evidence="2 3" key="1">
    <citation type="submission" date="2019-07" db="EMBL/GenBank/DDBJ databases">
        <title>Complete genome sequence of Comamonas sp. NLF 7-7 isolated from livestock.</title>
        <authorList>
            <person name="Kim D.H."/>
            <person name="Kim J.G."/>
        </authorList>
    </citation>
    <scope>NUCLEOTIDE SEQUENCE [LARGE SCALE GENOMIC DNA]</scope>
    <source>
        <strain evidence="2 3">NLF 7-7</strain>
    </source>
</reference>
<evidence type="ECO:0000313" key="2">
    <source>
        <dbReference type="EMBL" id="QEA13541.1"/>
    </source>
</evidence>
<feature type="domain" description="Primase C-terminal 1" evidence="1">
    <location>
        <begin position="132"/>
        <end position="196"/>
    </location>
</feature>
<dbReference type="Pfam" id="PF08708">
    <property type="entry name" value="PriCT_1"/>
    <property type="match status" value="1"/>
</dbReference>
<organism evidence="2 3">
    <name type="scientific">Comamonas flocculans</name>
    <dbReference type="NCBI Taxonomy" id="2597701"/>
    <lineage>
        <taxon>Bacteria</taxon>
        <taxon>Pseudomonadati</taxon>
        <taxon>Pseudomonadota</taxon>
        <taxon>Betaproteobacteria</taxon>
        <taxon>Burkholderiales</taxon>
        <taxon>Comamonadaceae</taxon>
        <taxon>Comamonas</taxon>
    </lineage>
</organism>
<dbReference type="InterPro" id="IPR004322">
    <property type="entry name" value="Plasmid_replicase_bac"/>
</dbReference>
<dbReference type="Proteomes" id="UP000321199">
    <property type="component" value="Chromosome"/>
</dbReference>
<accession>A0A5B8RVK3</accession>